<sequence length="128" mass="14395">MVMGLFDGLLGNATEANHEEVKQELASVLIPEEKINLAFKLVRDLVVFTDYRLIVVDKQGFTGKKVDYKTFPYKSISRFSVETAGHFDLDAELKIWVSGAAEPAQYLQFKKDKSITEIQQALALAILK</sequence>
<dbReference type="PANTHER" id="PTHR35796">
    <property type="entry name" value="HYPOTHETICAL CYTOSOLIC PROTEIN"/>
    <property type="match status" value="1"/>
</dbReference>
<dbReference type="SUPFAM" id="SSF50729">
    <property type="entry name" value="PH domain-like"/>
    <property type="match status" value="1"/>
</dbReference>
<keyword evidence="2" id="KW-0067">ATP-binding</keyword>
<dbReference type="Proteomes" id="UP000182149">
    <property type="component" value="Unassembled WGS sequence"/>
</dbReference>
<reference evidence="2 3" key="1">
    <citation type="submission" date="2014-12" db="EMBL/GenBank/DDBJ databases">
        <title>Draft genome sequences of 29 type strains of Enterococci.</title>
        <authorList>
            <person name="Zhong Z."/>
            <person name="Sun Z."/>
            <person name="Liu W."/>
            <person name="Zhang W."/>
            <person name="Zhang H."/>
        </authorList>
    </citation>
    <scope>NUCLEOTIDE SEQUENCE [LARGE SCALE GENOMIC DNA]</scope>
    <source>
        <strain evidence="2 3">DSM 17690</strain>
    </source>
</reference>
<dbReference type="GO" id="GO:0004386">
    <property type="term" value="F:helicase activity"/>
    <property type="evidence" value="ECO:0007669"/>
    <property type="project" value="UniProtKB-KW"/>
</dbReference>
<gene>
    <name evidence="2" type="ORF">RU93_GL000071</name>
</gene>
<keyword evidence="3" id="KW-1185">Reference proteome</keyword>
<keyword evidence="2" id="KW-0378">Hydrolase</keyword>
<dbReference type="EMBL" id="JXKD01000001">
    <property type="protein sequence ID" value="OJG12141.1"/>
    <property type="molecule type" value="Genomic_DNA"/>
</dbReference>
<evidence type="ECO:0000313" key="2">
    <source>
        <dbReference type="EMBL" id="OJG12141.1"/>
    </source>
</evidence>
<keyword evidence="2" id="KW-0547">Nucleotide-binding</keyword>
<protein>
    <submittedName>
        <fullName evidence="2">Helicase</fullName>
    </submittedName>
</protein>
<keyword evidence="2" id="KW-0347">Helicase</keyword>
<dbReference type="Gene3D" id="2.30.29.50">
    <property type="entry name" value="Bacterial Pleckstrin homology domain"/>
    <property type="match status" value="1"/>
</dbReference>
<accession>A0A1L8QXB9</accession>
<dbReference type="InterPro" id="IPR012544">
    <property type="entry name" value="PHb"/>
</dbReference>
<evidence type="ECO:0000259" key="1">
    <source>
        <dbReference type="Pfam" id="PF08000"/>
    </source>
</evidence>
<dbReference type="InterPro" id="IPR037063">
    <property type="entry name" value="PHb_sf"/>
</dbReference>
<dbReference type="Pfam" id="PF08000">
    <property type="entry name" value="bPH_1"/>
    <property type="match status" value="1"/>
</dbReference>
<proteinExistence type="predicted"/>
<name>A0A1L8QXB9_9ENTE</name>
<evidence type="ECO:0000313" key="3">
    <source>
        <dbReference type="Proteomes" id="UP000182149"/>
    </source>
</evidence>
<comment type="caution">
    <text evidence="2">The sequence shown here is derived from an EMBL/GenBank/DDBJ whole genome shotgun (WGS) entry which is preliminary data.</text>
</comment>
<dbReference type="CDD" id="cd13225">
    <property type="entry name" value="PH-like_bacteria"/>
    <property type="match status" value="1"/>
</dbReference>
<feature type="domain" description="Bacterial Pleckstrin homology" evidence="1">
    <location>
        <begin position="4"/>
        <end position="123"/>
    </location>
</feature>
<dbReference type="PANTHER" id="PTHR35796:SF3">
    <property type="entry name" value="BHLH DOMAIN-CONTAINING PROTEIN"/>
    <property type="match status" value="1"/>
</dbReference>
<organism evidence="2 3">
    <name type="scientific">Enterococcus aquimarinus</name>
    <dbReference type="NCBI Taxonomy" id="328396"/>
    <lineage>
        <taxon>Bacteria</taxon>
        <taxon>Bacillati</taxon>
        <taxon>Bacillota</taxon>
        <taxon>Bacilli</taxon>
        <taxon>Lactobacillales</taxon>
        <taxon>Enterococcaceae</taxon>
        <taxon>Enterococcus</taxon>
    </lineage>
</organism>
<dbReference type="AlphaFoldDB" id="A0A1L8QXB9"/>